<evidence type="ECO:0000313" key="4">
    <source>
        <dbReference type="Proteomes" id="UP000617628"/>
    </source>
</evidence>
<dbReference type="PANTHER" id="PTHR35342">
    <property type="entry name" value="TRICARBOXYLIC TRANSPORT PROTEIN"/>
    <property type="match status" value="1"/>
</dbReference>
<feature type="transmembrane region" description="Helical" evidence="1">
    <location>
        <begin position="202"/>
        <end position="219"/>
    </location>
</feature>
<evidence type="ECO:0000259" key="2">
    <source>
        <dbReference type="Pfam" id="PF01970"/>
    </source>
</evidence>
<name>A0A934S323_9BACT</name>
<feature type="transmembrane region" description="Helical" evidence="1">
    <location>
        <begin position="256"/>
        <end position="279"/>
    </location>
</feature>
<gene>
    <name evidence="3" type="ORF">JIN87_22890</name>
</gene>
<feature type="transmembrane region" description="Helical" evidence="1">
    <location>
        <begin position="147"/>
        <end position="175"/>
    </location>
</feature>
<reference evidence="3" key="1">
    <citation type="submission" date="2021-01" db="EMBL/GenBank/DDBJ databases">
        <title>Modified the classification status of verrucomicrobia.</title>
        <authorList>
            <person name="Feng X."/>
        </authorList>
    </citation>
    <scope>NUCLEOTIDE SEQUENCE</scope>
    <source>
        <strain evidence="3">KCTC 13126</strain>
    </source>
</reference>
<keyword evidence="1" id="KW-1133">Transmembrane helix</keyword>
<protein>
    <submittedName>
        <fullName evidence="3">Tripartite tricarboxylate transporter permease</fullName>
    </submittedName>
</protein>
<feature type="transmembrane region" description="Helical" evidence="1">
    <location>
        <begin position="58"/>
        <end position="79"/>
    </location>
</feature>
<dbReference type="RefSeq" id="WP_200357964.1">
    <property type="nucleotide sequence ID" value="NZ_JAENIL010000057.1"/>
</dbReference>
<dbReference type="Proteomes" id="UP000617628">
    <property type="component" value="Unassembled WGS sequence"/>
</dbReference>
<evidence type="ECO:0000313" key="3">
    <source>
        <dbReference type="EMBL" id="MBK1879751.1"/>
    </source>
</evidence>
<feature type="transmembrane region" description="Helical" evidence="1">
    <location>
        <begin position="350"/>
        <end position="374"/>
    </location>
</feature>
<dbReference type="EMBL" id="JAENIL010000057">
    <property type="protein sequence ID" value="MBK1879751.1"/>
    <property type="molecule type" value="Genomic_DNA"/>
</dbReference>
<proteinExistence type="predicted"/>
<sequence length="491" mass="50933">MDLIIPTLNYLCSPWPLFLIALGTLSGILVGAIPGLTGGMLIALSLPLTFSMQGTDALVLMVSMYVGSISGGLVTATLLKMPGTPSSIITTLDGYPMAQAGKPARALGLGICASFVGGIISWIFLATLAAPLAAVAHTLGPFDYFSLTLTALAIIALVEKSVLTGIASGVLGILASMPGTSPVTGDVRFTFGYSQLDDGFKLLPTLIGLYALSEVFILISKKNATPQATHTGRHGMLMSLRDYKNQAVNLIRSSVIGTWIGVLPGIGASIGSVTAYTAAKKFSKSPEEFGNGSEDGIVASESANNATVAGALIPLLSLGIPASVVDAILIGAMIIHGLQPGPLLMNSDPLAVSSIIGACLVANVFMFVFMLIISPSLTRLASIPRYLLTSGIMVFCIIGSYSLANRMFDVFVMLAFGILGLGMRKLGLGLAPFVIGFVLGPIAEENLGAGLMATNGSWAPLITRPVSLVLILLAISLVVWPSLKKRQPPKL</sequence>
<feature type="transmembrane region" description="Helical" evidence="1">
    <location>
        <begin position="462"/>
        <end position="483"/>
    </location>
</feature>
<feature type="transmembrane region" description="Helical" evidence="1">
    <location>
        <begin position="386"/>
        <end position="404"/>
    </location>
</feature>
<feature type="transmembrane region" description="Helical" evidence="1">
    <location>
        <begin position="311"/>
        <end position="338"/>
    </location>
</feature>
<evidence type="ECO:0000256" key="1">
    <source>
        <dbReference type="SAM" id="Phobius"/>
    </source>
</evidence>
<feature type="transmembrane region" description="Helical" evidence="1">
    <location>
        <begin position="106"/>
        <end position="135"/>
    </location>
</feature>
<dbReference type="AlphaFoldDB" id="A0A934S323"/>
<dbReference type="InterPro" id="IPR002823">
    <property type="entry name" value="DUF112_TM"/>
</dbReference>
<comment type="caution">
    <text evidence="3">The sequence shown here is derived from an EMBL/GenBank/DDBJ whole genome shotgun (WGS) entry which is preliminary data.</text>
</comment>
<dbReference type="PANTHER" id="PTHR35342:SF5">
    <property type="entry name" value="TRICARBOXYLIC TRANSPORT PROTEIN"/>
    <property type="match status" value="1"/>
</dbReference>
<keyword evidence="4" id="KW-1185">Reference proteome</keyword>
<keyword evidence="1" id="KW-0812">Transmembrane</keyword>
<accession>A0A934S323</accession>
<feature type="domain" description="DUF112" evidence="2">
    <location>
        <begin position="17"/>
        <end position="435"/>
    </location>
</feature>
<dbReference type="Pfam" id="PF01970">
    <property type="entry name" value="TctA"/>
    <property type="match status" value="1"/>
</dbReference>
<keyword evidence="1" id="KW-0472">Membrane</keyword>
<feature type="transmembrane region" description="Helical" evidence="1">
    <location>
        <begin position="411"/>
        <end position="442"/>
    </location>
</feature>
<organism evidence="3 4">
    <name type="scientific">Pelagicoccus mobilis</name>
    <dbReference type="NCBI Taxonomy" id="415221"/>
    <lineage>
        <taxon>Bacteria</taxon>
        <taxon>Pseudomonadati</taxon>
        <taxon>Verrucomicrobiota</taxon>
        <taxon>Opitutia</taxon>
        <taxon>Puniceicoccales</taxon>
        <taxon>Pelagicoccaceae</taxon>
        <taxon>Pelagicoccus</taxon>
    </lineage>
</organism>
<feature type="transmembrane region" description="Helical" evidence="1">
    <location>
        <begin position="17"/>
        <end position="46"/>
    </location>
</feature>